<evidence type="ECO:0000259" key="11">
    <source>
        <dbReference type="PROSITE" id="PS50002"/>
    </source>
</evidence>
<dbReference type="GO" id="GO:0005886">
    <property type="term" value="C:plasma membrane"/>
    <property type="evidence" value="ECO:0007669"/>
    <property type="project" value="TreeGrafter"/>
</dbReference>
<keyword evidence="5 9" id="KW-0518">Myosin</keyword>
<dbReference type="PANTHER" id="PTHR13140">
    <property type="entry name" value="MYOSIN"/>
    <property type="match status" value="1"/>
</dbReference>
<evidence type="ECO:0000256" key="4">
    <source>
        <dbReference type="ARBA" id="ARBA00022840"/>
    </source>
</evidence>
<feature type="compositionally biased region" description="Low complexity" evidence="10">
    <location>
        <begin position="935"/>
        <end position="947"/>
    </location>
</feature>
<dbReference type="Pfam" id="PF06017">
    <property type="entry name" value="Myosin_TH1"/>
    <property type="match status" value="1"/>
</dbReference>
<evidence type="ECO:0000259" key="13">
    <source>
        <dbReference type="PROSITE" id="PS51757"/>
    </source>
</evidence>
<dbReference type="Gene3D" id="1.10.10.820">
    <property type="match status" value="1"/>
</dbReference>
<feature type="region of interest" description="Disordered" evidence="10">
    <location>
        <begin position="924"/>
        <end position="961"/>
    </location>
</feature>
<dbReference type="PRINTS" id="PR00193">
    <property type="entry name" value="MYOSINHEAVY"/>
</dbReference>
<evidence type="ECO:0000313" key="14">
    <source>
        <dbReference type="EMBL" id="RKO94162.1"/>
    </source>
</evidence>
<dbReference type="GO" id="GO:0016787">
    <property type="term" value="F:hydrolase activity"/>
    <property type="evidence" value="ECO:0007669"/>
    <property type="project" value="UniProtKB-KW"/>
</dbReference>
<dbReference type="FunFam" id="1.10.10.820:FF:000001">
    <property type="entry name" value="Myosin heavy chain"/>
    <property type="match status" value="1"/>
</dbReference>
<dbReference type="SMART" id="SM00326">
    <property type="entry name" value="SH3"/>
    <property type="match status" value="1"/>
</dbReference>
<comment type="subcellular location">
    <subcellularLocation>
        <location evidence="1">Cytoplasm</location>
        <location evidence="1">Cytoskeleton</location>
        <location evidence="1">Actin patch</location>
    </subcellularLocation>
</comment>
<dbReference type="InterPro" id="IPR000048">
    <property type="entry name" value="IQ_motif_EF-hand-BS"/>
</dbReference>
<evidence type="ECO:0000313" key="15">
    <source>
        <dbReference type="Proteomes" id="UP000269721"/>
    </source>
</evidence>
<dbReference type="SUPFAM" id="SSF50044">
    <property type="entry name" value="SH3-domain"/>
    <property type="match status" value="1"/>
</dbReference>
<dbReference type="SMART" id="SM00242">
    <property type="entry name" value="MYSc"/>
    <property type="match status" value="1"/>
</dbReference>
<dbReference type="GO" id="GO:0030479">
    <property type="term" value="C:actin cortical patch"/>
    <property type="evidence" value="ECO:0007669"/>
    <property type="project" value="UniProtKB-SubCell"/>
</dbReference>
<evidence type="ECO:0000256" key="10">
    <source>
        <dbReference type="SAM" id="MobiDB-lite"/>
    </source>
</evidence>
<dbReference type="GO" id="GO:0000146">
    <property type="term" value="F:microfilament motor activity"/>
    <property type="evidence" value="ECO:0007669"/>
    <property type="project" value="TreeGrafter"/>
</dbReference>
<proteinExistence type="inferred from homology"/>
<evidence type="ECO:0000256" key="9">
    <source>
        <dbReference type="PROSITE-ProRule" id="PRU00782"/>
    </source>
</evidence>
<feature type="domain" description="Myosin motor" evidence="12">
    <location>
        <begin position="15"/>
        <end position="690"/>
    </location>
</feature>
<dbReference type="PROSITE" id="PS51757">
    <property type="entry name" value="TH1"/>
    <property type="match status" value="1"/>
</dbReference>
<dbReference type="Pfam" id="PF00612">
    <property type="entry name" value="IQ"/>
    <property type="match status" value="1"/>
</dbReference>
<dbReference type="SUPFAM" id="SSF52540">
    <property type="entry name" value="P-loop containing nucleoside triphosphate hydrolases"/>
    <property type="match status" value="1"/>
</dbReference>
<dbReference type="PROSITE" id="PS50002">
    <property type="entry name" value="SH3"/>
    <property type="match status" value="1"/>
</dbReference>
<evidence type="ECO:0000256" key="3">
    <source>
        <dbReference type="ARBA" id="ARBA00022741"/>
    </source>
</evidence>
<dbReference type="GO" id="GO:0006897">
    <property type="term" value="P:endocytosis"/>
    <property type="evidence" value="ECO:0007669"/>
    <property type="project" value="TreeGrafter"/>
</dbReference>
<keyword evidence="4 9" id="KW-0067">ATP-binding</keyword>
<dbReference type="InterPro" id="IPR027417">
    <property type="entry name" value="P-loop_NTPase"/>
</dbReference>
<dbReference type="Gene3D" id="1.20.58.530">
    <property type="match status" value="1"/>
</dbReference>
<dbReference type="InterPro" id="IPR010926">
    <property type="entry name" value="Myosin_TH1"/>
</dbReference>
<gene>
    <name evidence="14" type="ORF">BDK51DRAFT_29399</name>
</gene>
<dbReference type="InterPro" id="IPR001452">
    <property type="entry name" value="SH3_domain"/>
</dbReference>
<evidence type="ECO:0000256" key="5">
    <source>
        <dbReference type="ARBA" id="ARBA00023123"/>
    </source>
</evidence>
<dbReference type="GO" id="GO:0005524">
    <property type="term" value="F:ATP binding"/>
    <property type="evidence" value="ECO:0007669"/>
    <property type="project" value="UniProtKB-UniRule"/>
</dbReference>
<feature type="domain" description="TH1" evidence="13">
    <location>
        <begin position="728"/>
        <end position="920"/>
    </location>
</feature>
<dbReference type="AlphaFoldDB" id="A0A4P9WNU6"/>
<dbReference type="OrthoDB" id="6108017at2759"/>
<evidence type="ECO:0000256" key="2">
    <source>
        <dbReference type="ARBA" id="ARBA00022443"/>
    </source>
</evidence>
<dbReference type="GO" id="GO:0016459">
    <property type="term" value="C:myosin complex"/>
    <property type="evidence" value="ECO:0007669"/>
    <property type="project" value="UniProtKB-KW"/>
</dbReference>
<keyword evidence="2 8" id="KW-0728">SH3 domain</keyword>
<keyword evidence="6 9" id="KW-0505">Motor protein</keyword>
<dbReference type="Pfam" id="PF00063">
    <property type="entry name" value="Myosin_head"/>
    <property type="match status" value="2"/>
</dbReference>
<evidence type="ECO:0000256" key="8">
    <source>
        <dbReference type="PROSITE-ProRule" id="PRU00192"/>
    </source>
</evidence>
<keyword evidence="14" id="KW-0378">Hydrolase</keyword>
<evidence type="ECO:0000256" key="7">
    <source>
        <dbReference type="ARBA" id="ARBA00023203"/>
    </source>
</evidence>
<dbReference type="Pfam" id="PF00018">
    <property type="entry name" value="SH3_1"/>
    <property type="match status" value="1"/>
</dbReference>
<feature type="domain" description="SH3" evidence="11">
    <location>
        <begin position="956"/>
        <end position="1016"/>
    </location>
</feature>
<dbReference type="Gene3D" id="2.30.30.40">
    <property type="entry name" value="SH3 Domains"/>
    <property type="match status" value="1"/>
</dbReference>
<dbReference type="PROSITE" id="PS50096">
    <property type="entry name" value="IQ"/>
    <property type="match status" value="1"/>
</dbReference>
<dbReference type="PROSITE" id="PS51456">
    <property type="entry name" value="MYOSIN_MOTOR"/>
    <property type="match status" value="1"/>
</dbReference>
<comment type="caution">
    <text evidence="9">Lacks conserved residue(s) required for the propagation of feature annotation.</text>
</comment>
<dbReference type="Gene3D" id="1.20.120.720">
    <property type="entry name" value="Myosin VI head, motor domain, U50 subdomain"/>
    <property type="match status" value="1"/>
</dbReference>
<keyword evidence="7 9" id="KW-0009">Actin-binding</keyword>
<keyword evidence="15" id="KW-1185">Reference proteome</keyword>
<dbReference type="GO" id="GO:0007015">
    <property type="term" value="P:actin filament organization"/>
    <property type="evidence" value="ECO:0007669"/>
    <property type="project" value="TreeGrafter"/>
</dbReference>
<dbReference type="EMBL" id="KZ993988">
    <property type="protein sequence ID" value="RKO94162.1"/>
    <property type="molecule type" value="Genomic_DNA"/>
</dbReference>
<reference evidence="15" key="1">
    <citation type="journal article" date="2018" name="Nat. Microbiol.">
        <title>Leveraging single-cell genomics to expand the fungal tree of life.</title>
        <authorList>
            <person name="Ahrendt S.R."/>
            <person name="Quandt C.A."/>
            <person name="Ciobanu D."/>
            <person name="Clum A."/>
            <person name="Salamov A."/>
            <person name="Andreopoulos B."/>
            <person name="Cheng J.F."/>
            <person name="Woyke T."/>
            <person name="Pelin A."/>
            <person name="Henrissat B."/>
            <person name="Reynolds N.K."/>
            <person name="Benny G.L."/>
            <person name="Smith M.E."/>
            <person name="James T.Y."/>
            <person name="Grigoriev I.V."/>
        </authorList>
    </citation>
    <scope>NUCLEOTIDE SEQUENCE [LARGE SCALE GENOMIC DNA]</scope>
</reference>
<dbReference type="InterPro" id="IPR001609">
    <property type="entry name" value="Myosin_head_motor_dom-like"/>
</dbReference>
<comment type="similarity">
    <text evidence="9">Belongs to the TRAFAC class myosin-kinesin ATPase superfamily. Myosin family.</text>
</comment>
<name>A0A4P9WNU6_9FUNG</name>
<accession>A0A4P9WNU6</accession>
<protein>
    <submittedName>
        <fullName evidence="14">P-loop containing nucleoside triphosphate hydrolase protein</fullName>
    </submittedName>
</protein>
<evidence type="ECO:0000256" key="6">
    <source>
        <dbReference type="ARBA" id="ARBA00023175"/>
    </source>
</evidence>
<dbReference type="Gene3D" id="3.40.850.10">
    <property type="entry name" value="Kinesin motor domain"/>
    <property type="match status" value="1"/>
</dbReference>
<keyword evidence="3 9" id="KW-0547">Nucleotide-binding</keyword>
<feature type="binding site" evidence="9">
    <location>
        <begin position="134"/>
        <end position="141"/>
    </location>
    <ligand>
        <name>ATP</name>
        <dbReference type="ChEBI" id="CHEBI:30616"/>
    </ligand>
</feature>
<dbReference type="GO" id="GO:0051015">
    <property type="term" value="F:actin filament binding"/>
    <property type="evidence" value="ECO:0007669"/>
    <property type="project" value="TreeGrafter"/>
</dbReference>
<dbReference type="Gene3D" id="1.20.5.4820">
    <property type="match status" value="1"/>
</dbReference>
<organism evidence="14 15">
    <name type="scientific">Blyttiomyces helicus</name>
    <dbReference type="NCBI Taxonomy" id="388810"/>
    <lineage>
        <taxon>Eukaryota</taxon>
        <taxon>Fungi</taxon>
        <taxon>Fungi incertae sedis</taxon>
        <taxon>Chytridiomycota</taxon>
        <taxon>Chytridiomycota incertae sedis</taxon>
        <taxon>Chytridiomycetes</taxon>
        <taxon>Chytridiomycetes incertae sedis</taxon>
        <taxon>Blyttiomyces</taxon>
    </lineage>
</organism>
<dbReference type="Proteomes" id="UP000269721">
    <property type="component" value="Unassembled WGS sequence"/>
</dbReference>
<dbReference type="InterPro" id="IPR036028">
    <property type="entry name" value="SH3-like_dom_sf"/>
</dbReference>
<dbReference type="InterPro" id="IPR036961">
    <property type="entry name" value="Kinesin_motor_dom_sf"/>
</dbReference>
<evidence type="ECO:0000256" key="1">
    <source>
        <dbReference type="ARBA" id="ARBA00004134"/>
    </source>
</evidence>
<sequence>MVPGHPTFMRKPHKNGVDDLVLLSEVSENAICDTLKKHYDADEIYVCVIAPSSSIGCHAMIVRFRTHPPSLNPYRDISNLYSEQTLQKYVRKLPFENAPHVYALAEDAHRSMMKERENVGLVFFVHKAVIDEPGESGAGKTEASKRIMEYVAAVCENGEGVADIKDKLLQSNPVLEAFGNAKTLRNDNSSRFGKYMEMQFNYAGNPIGGKITNYLLEKSRVVKQQQGERNFHIFYQLLAGISGKQRDEMSLGPPEKFSYLNQSGTFKVSDRNDNADFKETQEAMTVVGLTDAEQSEILKLLASILHIGNLEFGVVKDKDGKEKTAVKNKDGEIKERNSVTGMWSREEEESGREERTATKLAQAGARDSLAKNIYSRLFNWIVVRLNENMANSAKSYVIGVLDIYGFEIFDRNSFEQLCINYTNEKLHQIFIELTLKAEQEEYVREGIPWTEVKYVNNKPCCELIEKQHHLIDLLDEECLVPAGTDTTFHAKVQNNLRGKPNWVEAPRMQTAQKTFVIKVAEVMLNEHYAADVPYDCEGILEKNKDTLFLDLLELMMKSGTRLAKTLFEADAARDSKKRPVTAATQFRPNGQKSGRKFEKDLVSTQIRYLGLLENVKVRRAGYAHRQTFLVFFERYKVLLPFPFPPPGDAKKECVHILDAIGISKDDYKVGKSKMFIKAPDTVFKLESLRDVAVEKLIVKMQRAWRGFVSRKWYLELRTAARDLVIGKKERRPNTLNRKFWGKYLLGLDSNPDFKAIMSKNGESKIVFSDNVRKLNRGFKWEPRVFVLTDKNSHWFEFRSNKVSHHQQIAHAYLTKVSLSELADTHVVLHFEPPKSGPEKAKNATKKSLVIENLRKTEIAVCVREQLGSEEKKVEVVFSNSIEYEHESGKKRTLQFETVATAAEVKPLKAKGSVATITVCQGLAKTSGKRGKKPNKAPAKAAPPSGNRAPPPPPSAGGGRKSQMEYEFIASNPKEVSVSEGETITVLGAMKDGWTRVRTSGGKEGLVPSKNSYDNNGRGGGVGIITVKSNIKFFTSGEPNGASVKFCRDKSVWRGLPLVEGERIPHQSHPQVFLPESLRRDPKFSQTWREWGPTLDKTRNILPRATF</sequence>
<evidence type="ECO:0000259" key="12">
    <source>
        <dbReference type="PROSITE" id="PS51456"/>
    </source>
</evidence>
<dbReference type="GO" id="GO:0030048">
    <property type="term" value="P:actin filament-based movement"/>
    <property type="evidence" value="ECO:0007669"/>
    <property type="project" value="TreeGrafter"/>
</dbReference>
<dbReference type="PANTHER" id="PTHR13140:SF679">
    <property type="entry name" value="UNCONVENTIONAL MYOSIN IC"/>
    <property type="match status" value="1"/>
</dbReference>